<dbReference type="EMBL" id="CABFNB010000132">
    <property type="protein sequence ID" value="VTZ64639.1"/>
    <property type="molecule type" value="Genomic_DNA"/>
</dbReference>
<evidence type="ECO:0000313" key="2">
    <source>
        <dbReference type="EMBL" id="VTZ64639.1"/>
    </source>
</evidence>
<dbReference type="Proteomes" id="UP000507954">
    <property type="component" value="Unassembled WGS sequence"/>
</dbReference>
<reference evidence="2" key="1">
    <citation type="submission" date="2019-06" db="EMBL/GenBank/DDBJ databases">
        <authorList>
            <person name="Le Quere A."/>
            <person name="Colella S."/>
        </authorList>
    </citation>
    <scope>NUCLEOTIDE SEQUENCE</scope>
    <source>
        <strain evidence="2">EmedicaeMD41</strain>
    </source>
</reference>
<sequence length="69" mass="7546">MCRQDPLTRLANGKLPKKIESILYEGRGGSGTRRRGITLLPVKTGRSGGSRMMARPAACFSENPRRTAD</sequence>
<organism evidence="2">
    <name type="scientific">Sinorhizobium medicae</name>
    <dbReference type="NCBI Taxonomy" id="110321"/>
    <lineage>
        <taxon>Bacteria</taxon>
        <taxon>Pseudomonadati</taxon>
        <taxon>Pseudomonadota</taxon>
        <taxon>Alphaproteobacteria</taxon>
        <taxon>Hyphomicrobiales</taxon>
        <taxon>Rhizobiaceae</taxon>
        <taxon>Sinorhizobium/Ensifer group</taxon>
        <taxon>Sinorhizobium</taxon>
    </lineage>
</organism>
<accession>A0A508X4E1</accession>
<protein>
    <submittedName>
        <fullName evidence="2">Uncharacterized protein</fullName>
    </submittedName>
</protein>
<feature type="region of interest" description="Disordered" evidence="1">
    <location>
        <begin position="26"/>
        <end position="69"/>
    </location>
</feature>
<dbReference type="AlphaFoldDB" id="A0A508X4E1"/>
<name>A0A508X4E1_9HYPH</name>
<evidence type="ECO:0000256" key="1">
    <source>
        <dbReference type="SAM" id="MobiDB-lite"/>
    </source>
</evidence>
<proteinExistence type="predicted"/>
<gene>
    <name evidence="2" type="ORF">EMEDMD4_630020</name>
</gene>